<dbReference type="RefSeq" id="YP_007890786.1">
    <property type="nucleotide sequence ID" value="NC_021128.1"/>
</dbReference>
<dbReference type="CDD" id="cd14869">
    <property type="entry name" value="uS7_Bacteria"/>
    <property type="match status" value="1"/>
</dbReference>
<dbReference type="NCBIfam" id="TIGR01029">
    <property type="entry name" value="rpsG_bact"/>
    <property type="match status" value="1"/>
</dbReference>
<dbReference type="HAMAP" id="MF_00480_B">
    <property type="entry name" value="Ribosomal_uS7_B"/>
    <property type="match status" value="1"/>
</dbReference>
<gene>
    <name evidence="7" type="primary">rps7</name>
</gene>
<reference evidence="7" key="3">
    <citation type="journal article" date="2006" name="RNA">
        <title>Hybrid E. coli--Mitochondrial ribonuclease P RNAs are catalytically active.</title>
        <authorList>
            <person name="Seif E."/>
            <person name="Cadieux A."/>
            <person name="Lang B.F."/>
        </authorList>
    </citation>
    <scope>NUCLEOTIDE SEQUENCE</scope>
    <source>
        <strain evidence="7">ATCC 50688</strain>
    </source>
</reference>
<reference evidence="7" key="4">
    <citation type="journal article" date="2013" name="Genome Biol. Evol.">
        <title>Strikingly bacteria-like and gene-rich mitochondrial genomes throughout jakobid protists.</title>
        <authorList>
            <person name="Burger G."/>
            <person name="Gray M.W."/>
            <person name="Forget L."/>
            <person name="Lang B.F."/>
        </authorList>
    </citation>
    <scope>NUCLEOTIDE SEQUENCE</scope>
    <source>
        <strain evidence="7">ATCC 50688</strain>
    </source>
</reference>
<dbReference type="Gene3D" id="1.10.455.10">
    <property type="entry name" value="Ribosomal protein S7 domain"/>
    <property type="match status" value="1"/>
</dbReference>
<dbReference type="SUPFAM" id="SSF47973">
    <property type="entry name" value="Ribosomal protein S7"/>
    <property type="match status" value="1"/>
</dbReference>
<dbReference type="InterPro" id="IPR023798">
    <property type="entry name" value="Ribosomal_uS7_dom"/>
</dbReference>
<reference evidence="7" key="2">
    <citation type="journal article" date="2004" name="RNA">
        <title>Mitochondrial 3' tRNA editing in the jakobid Seculamonas ecuadoriensis: a novel mechanism and implications for tRNA processing.</title>
        <authorList>
            <person name="Leigh J."/>
            <person name="Lang B.F."/>
        </authorList>
    </citation>
    <scope>NUCLEOTIDE SEQUENCE</scope>
    <source>
        <strain evidence="7">ATCC 50688</strain>
    </source>
</reference>
<dbReference type="GO" id="GO:0003735">
    <property type="term" value="F:structural constituent of ribosome"/>
    <property type="evidence" value="ECO:0007669"/>
    <property type="project" value="InterPro"/>
</dbReference>
<evidence type="ECO:0000256" key="4">
    <source>
        <dbReference type="ARBA" id="ARBA00022980"/>
    </source>
</evidence>
<dbReference type="InterPro" id="IPR036823">
    <property type="entry name" value="Ribosomal_uS7_dom_sf"/>
</dbReference>
<name>M4QAZ6_SECEC</name>
<keyword evidence="4 7" id="KW-0689">Ribosomal protein</keyword>
<dbReference type="PANTHER" id="PTHR11205">
    <property type="entry name" value="RIBOSOMAL PROTEIN S7"/>
    <property type="match status" value="1"/>
</dbReference>
<reference evidence="7" key="1">
    <citation type="journal article" date="2003" name="Mol. Biol. Evol.">
        <title>Structure of the bc1 complex from Seculamonas ecuadoriensis, a jakobid flagellate with an ancestral mitochondrial genome.</title>
        <authorList>
            <person name="Marx S."/>
            <person name="Baumgartner M."/>
            <person name="Kannan S."/>
            <person name="Braun H.P."/>
            <person name="Lang B.F."/>
            <person name="Burger G."/>
        </authorList>
    </citation>
    <scope>NUCLEOTIDE SEQUENCE</scope>
    <source>
        <strain evidence="7">ATCC 50688</strain>
    </source>
</reference>
<dbReference type="GO" id="GO:0019843">
    <property type="term" value="F:rRNA binding"/>
    <property type="evidence" value="ECO:0007669"/>
    <property type="project" value="UniProtKB-KW"/>
</dbReference>
<dbReference type="EMBL" id="KC353359">
    <property type="protein sequence ID" value="AGH24481.1"/>
    <property type="molecule type" value="Genomic_DNA"/>
</dbReference>
<dbReference type="InterPro" id="IPR000235">
    <property type="entry name" value="Ribosomal_uS7"/>
</dbReference>
<dbReference type="Pfam" id="PF00177">
    <property type="entry name" value="Ribosomal_S7"/>
    <property type="match status" value="1"/>
</dbReference>
<evidence type="ECO:0000256" key="3">
    <source>
        <dbReference type="ARBA" id="ARBA00022884"/>
    </source>
</evidence>
<dbReference type="FunFam" id="1.10.455.10:FF:000001">
    <property type="entry name" value="30S ribosomal protein S7"/>
    <property type="match status" value="1"/>
</dbReference>
<sequence>MSRKTNVKASGNNAKLVLEPQFKDTTITKFINCLMYSGQKSVAEKIIYDAFYLIKKETNLNPMQVFQGALHNVSPIVKVKSIRVAGSNYQVPVEIAPQKQTSYGIKWIIESARKRSERTMSIKLFRELVDAYNNSGGSIQKKESLHKIAESNRAFAHYRW</sequence>
<keyword evidence="5" id="KW-0687">Ribonucleoprotein</keyword>
<dbReference type="InterPro" id="IPR005717">
    <property type="entry name" value="Ribosomal_uS7_bac/org-type"/>
</dbReference>
<geneLocation type="mitochondrion" evidence="7"/>
<dbReference type="GO" id="GO:0015935">
    <property type="term" value="C:small ribosomal subunit"/>
    <property type="evidence" value="ECO:0007669"/>
    <property type="project" value="InterPro"/>
</dbReference>
<keyword evidence="7" id="KW-0496">Mitochondrion</keyword>
<evidence type="ECO:0000313" key="7">
    <source>
        <dbReference type="EMBL" id="AGH24481.1"/>
    </source>
</evidence>
<dbReference type="GO" id="GO:0006412">
    <property type="term" value="P:translation"/>
    <property type="evidence" value="ECO:0007669"/>
    <property type="project" value="InterPro"/>
</dbReference>
<evidence type="ECO:0000256" key="1">
    <source>
        <dbReference type="ARBA" id="ARBA00007151"/>
    </source>
</evidence>
<evidence type="ECO:0000256" key="5">
    <source>
        <dbReference type="ARBA" id="ARBA00023274"/>
    </source>
</evidence>
<keyword evidence="2" id="KW-0699">rRNA-binding</keyword>
<feature type="domain" description="Small ribosomal subunit protein uS7" evidence="6">
    <location>
        <begin position="12"/>
        <end position="153"/>
    </location>
</feature>
<dbReference type="AlphaFoldDB" id="M4QAZ6"/>
<evidence type="ECO:0000256" key="2">
    <source>
        <dbReference type="ARBA" id="ARBA00022730"/>
    </source>
</evidence>
<proteinExistence type="inferred from homology"/>
<dbReference type="PIRSF" id="PIRSF002122">
    <property type="entry name" value="RPS7p_RPS7a_RPS5e_RPS7o"/>
    <property type="match status" value="1"/>
</dbReference>
<comment type="similarity">
    <text evidence="1">Belongs to the universal ribosomal protein uS7 family.</text>
</comment>
<dbReference type="GeneID" id="15333272"/>
<protein>
    <submittedName>
        <fullName evidence="7">Ribosomal protein S7</fullName>
    </submittedName>
</protein>
<evidence type="ECO:0000259" key="6">
    <source>
        <dbReference type="Pfam" id="PF00177"/>
    </source>
</evidence>
<organism evidence="7">
    <name type="scientific">Seculamonas ecuadoriensis</name>
    <name type="common">Flagellate</name>
    <dbReference type="NCBI Taxonomy" id="221724"/>
    <lineage>
        <taxon>Eukaryota</taxon>
        <taxon>Discoba</taxon>
        <taxon>Jakobida</taxon>
        <taxon>Histionina</taxon>
        <taxon>Seculamonas</taxon>
    </lineage>
</organism>
<keyword evidence="3" id="KW-0694">RNA-binding</keyword>
<accession>M4QAZ6</accession>